<evidence type="ECO:0000256" key="1">
    <source>
        <dbReference type="ARBA" id="ARBA00001974"/>
    </source>
</evidence>
<dbReference type="InterPro" id="IPR013786">
    <property type="entry name" value="AcylCoA_DH/ox_N"/>
</dbReference>
<name>A0A917TB63_9RHOB</name>
<dbReference type="SUPFAM" id="SSF56645">
    <property type="entry name" value="Acyl-CoA dehydrogenase NM domain-like"/>
    <property type="match status" value="1"/>
</dbReference>
<gene>
    <name evidence="10" type="ORF">GCM10011534_43300</name>
</gene>
<organism evidence="10 11">
    <name type="scientific">Pseudooceanicola nanhaiensis</name>
    <dbReference type="NCBI Taxonomy" id="375761"/>
    <lineage>
        <taxon>Bacteria</taxon>
        <taxon>Pseudomonadati</taxon>
        <taxon>Pseudomonadota</taxon>
        <taxon>Alphaproteobacteria</taxon>
        <taxon>Rhodobacterales</taxon>
        <taxon>Paracoccaceae</taxon>
        <taxon>Pseudooceanicola</taxon>
    </lineage>
</organism>
<comment type="caution">
    <text evidence="10">The sequence shown here is derived from an EMBL/GenBank/DDBJ whole genome shotgun (WGS) entry which is preliminary data.</text>
</comment>
<comment type="cofactor">
    <cofactor evidence="1 6">
        <name>FAD</name>
        <dbReference type="ChEBI" id="CHEBI:57692"/>
    </cofactor>
</comment>
<dbReference type="Proteomes" id="UP000649829">
    <property type="component" value="Unassembled WGS sequence"/>
</dbReference>
<evidence type="ECO:0000256" key="5">
    <source>
        <dbReference type="ARBA" id="ARBA00023002"/>
    </source>
</evidence>
<sequence>MLDGMDKFGLTEDQKLMRDSLGKMIGRLLPPDVALRMDEAREFPEEAYQALARAGYMGLLYPEENGGLGASMEDFTFFIETVAYHNTQLASAYLTSVLYGGRHVQVAGTPELRDEILPGIIDGTRKMAFCLTEPDTGSDAASIKTRARADGDDFIIHGHKMYITCAHVADQLIVVTKTDPDSGHRGITMFVVDAKAPGVSITPMKTLGRRTIHANTVTFDSVRVPAYRMLGTINGGWGQLMLGLNLERICLSASAVGNMQRIVDYASGYARERVQFGHPVSSYQAVAHKLVDMQIMTDAGRGLTYRAARLLDADADCSQASAVAKIFTTEKNVQCADMGMQVMGGAGYSMDHMMQMFWRDSRVGPIGGGTNEILRNVIGKRMGLM</sequence>
<evidence type="ECO:0000256" key="4">
    <source>
        <dbReference type="ARBA" id="ARBA00022827"/>
    </source>
</evidence>
<dbReference type="InterPro" id="IPR046373">
    <property type="entry name" value="Acyl-CoA_Oxase/DH_mid-dom_sf"/>
</dbReference>
<reference evidence="10" key="1">
    <citation type="journal article" date="2014" name="Int. J. Syst. Evol. Microbiol.">
        <title>Complete genome sequence of Corynebacterium casei LMG S-19264T (=DSM 44701T), isolated from a smear-ripened cheese.</title>
        <authorList>
            <consortium name="US DOE Joint Genome Institute (JGI-PGF)"/>
            <person name="Walter F."/>
            <person name="Albersmeier A."/>
            <person name="Kalinowski J."/>
            <person name="Ruckert C."/>
        </authorList>
    </citation>
    <scope>NUCLEOTIDE SEQUENCE</scope>
    <source>
        <strain evidence="10">CGMCC 1.6293</strain>
    </source>
</reference>
<evidence type="ECO:0000259" key="7">
    <source>
        <dbReference type="Pfam" id="PF00441"/>
    </source>
</evidence>
<dbReference type="InterPro" id="IPR006091">
    <property type="entry name" value="Acyl-CoA_Oxase/DH_mid-dom"/>
</dbReference>
<dbReference type="FunFam" id="2.40.110.10:FF:000002">
    <property type="entry name" value="Acyl-CoA dehydrogenase fadE12"/>
    <property type="match status" value="1"/>
</dbReference>
<keyword evidence="5 6" id="KW-0560">Oxidoreductase</keyword>
<evidence type="ECO:0000313" key="10">
    <source>
        <dbReference type="EMBL" id="GGM16704.1"/>
    </source>
</evidence>
<evidence type="ECO:0000259" key="9">
    <source>
        <dbReference type="Pfam" id="PF02771"/>
    </source>
</evidence>
<feature type="domain" description="Acyl-CoA dehydrogenase/oxidase N-terminal" evidence="9">
    <location>
        <begin position="11"/>
        <end position="123"/>
    </location>
</feature>
<dbReference type="Pfam" id="PF02771">
    <property type="entry name" value="Acyl-CoA_dh_N"/>
    <property type="match status" value="1"/>
</dbReference>
<dbReference type="PIRSF" id="PIRSF016578">
    <property type="entry name" value="HsaA"/>
    <property type="match status" value="1"/>
</dbReference>
<evidence type="ECO:0000256" key="2">
    <source>
        <dbReference type="ARBA" id="ARBA00009347"/>
    </source>
</evidence>
<evidence type="ECO:0000313" key="11">
    <source>
        <dbReference type="Proteomes" id="UP000649829"/>
    </source>
</evidence>
<dbReference type="Gene3D" id="1.20.140.10">
    <property type="entry name" value="Butyryl-CoA Dehydrogenase, subunit A, domain 3"/>
    <property type="match status" value="1"/>
</dbReference>
<reference evidence="10" key="2">
    <citation type="submission" date="2020-09" db="EMBL/GenBank/DDBJ databases">
        <authorList>
            <person name="Sun Q."/>
            <person name="Zhou Y."/>
        </authorList>
    </citation>
    <scope>NUCLEOTIDE SEQUENCE</scope>
    <source>
        <strain evidence="10">CGMCC 1.6293</strain>
    </source>
</reference>
<dbReference type="InterPro" id="IPR036250">
    <property type="entry name" value="AcylCo_DH-like_C"/>
</dbReference>
<dbReference type="PANTHER" id="PTHR43884:SF12">
    <property type="entry name" value="ISOVALERYL-COA DEHYDROGENASE, MITOCHONDRIAL-RELATED"/>
    <property type="match status" value="1"/>
</dbReference>
<keyword evidence="3 6" id="KW-0285">Flavoprotein</keyword>
<keyword evidence="4 6" id="KW-0274">FAD</keyword>
<dbReference type="FunFam" id="1.20.140.10:FF:000001">
    <property type="entry name" value="Acyl-CoA dehydrogenase"/>
    <property type="match status" value="1"/>
</dbReference>
<dbReference type="InterPro" id="IPR009075">
    <property type="entry name" value="AcylCo_DH/oxidase_C"/>
</dbReference>
<dbReference type="Gene3D" id="1.10.540.10">
    <property type="entry name" value="Acyl-CoA dehydrogenase/oxidase, N-terminal domain"/>
    <property type="match status" value="1"/>
</dbReference>
<proteinExistence type="inferred from homology"/>
<evidence type="ECO:0000256" key="3">
    <source>
        <dbReference type="ARBA" id="ARBA00022630"/>
    </source>
</evidence>
<dbReference type="PANTHER" id="PTHR43884">
    <property type="entry name" value="ACYL-COA DEHYDROGENASE"/>
    <property type="match status" value="1"/>
</dbReference>
<dbReference type="Pfam" id="PF02770">
    <property type="entry name" value="Acyl-CoA_dh_M"/>
    <property type="match status" value="1"/>
</dbReference>
<evidence type="ECO:0000259" key="8">
    <source>
        <dbReference type="Pfam" id="PF02770"/>
    </source>
</evidence>
<accession>A0A917TB63</accession>
<dbReference type="Pfam" id="PF00441">
    <property type="entry name" value="Acyl-CoA_dh_1"/>
    <property type="match status" value="1"/>
</dbReference>
<dbReference type="CDD" id="cd00567">
    <property type="entry name" value="ACAD"/>
    <property type="match status" value="1"/>
</dbReference>
<dbReference type="InterPro" id="IPR009100">
    <property type="entry name" value="AcylCoA_DH/oxidase_NM_dom_sf"/>
</dbReference>
<dbReference type="GO" id="GO:0003995">
    <property type="term" value="F:acyl-CoA dehydrogenase activity"/>
    <property type="evidence" value="ECO:0007669"/>
    <property type="project" value="TreeGrafter"/>
</dbReference>
<feature type="domain" description="Acyl-CoA oxidase/dehydrogenase middle" evidence="8">
    <location>
        <begin position="128"/>
        <end position="222"/>
    </location>
</feature>
<feature type="domain" description="Acyl-CoA dehydrogenase/oxidase C-terminal" evidence="7">
    <location>
        <begin position="234"/>
        <end position="382"/>
    </location>
</feature>
<dbReference type="InterPro" id="IPR037069">
    <property type="entry name" value="AcylCoA_DH/ox_N_sf"/>
</dbReference>
<dbReference type="AlphaFoldDB" id="A0A917TB63"/>
<dbReference type="Gene3D" id="2.40.110.10">
    <property type="entry name" value="Butyryl-CoA Dehydrogenase, subunit A, domain 2"/>
    <property type="match status" value="1"/>
</dbReference>
<evidence type="ECO:0000256" key="6">
    <source>
        <dbReference type="RuleBase" id="RU362125"/>
    </source>
</evidence>
<dbReference type="GO" id="GO:0050660">
    <property type="term" value="F:flavin adenine dinucleotide binding"/>
    <property type="evidence" value="ECO:0007669"/>
    <property type="project" value="InterPro"/>
</dbReference>
<dbReference type="SUPFAM" id="SSF47203">
    <property type="entry name" value="Acyl-CoA dehydrogenase C-terminal domain-like"/>
    <property type="match status" value="1"/>
</dbReference>
<comment type="similarity">
    <text evidence="2 6">Belongs to the acyl-CoA dehydrogenase family.</text>
</comment>
<dbReference type="RefSeq" id="WP_028288704.1">
    <property type="nucleotide sequence ID" value="NZ_BMLF01000008.1"/>
</dbReference>
<keyword evidence="11" id="KW-1185">Reference proteome</keyword>
<protein>
    <submittedName>
        <fullName evidence="10">Acyl-CoA dehydrogenase</fullName>
    </submittedName>
</protein>
<dbReference type="EMBL" id="BMLF01000008">
    <property type="protein sequence ID" value="GGM16704.1"/>
    <property type="molecule type" value="Genomic_DNA"/>
</dbReference>